<proteinExistence type="predicted"/>
<evidence type="ECO:0000256" key="4">
    <source>
        <dbReference type="ARBA" id="ARBA00023014"/>
    </source>
</evidence>
<dbReference type="GO" id="GO:0005737">
    <property type="term" value="C:cytoplasm"/>
    <property type="evidence" value="ECO:0007669"/>
    <property type="project" value="UniProtKB-ARBA"/>
</dbReference>
<keyword evidence="4" id="KW-0411">Iron-sulfur</keyword>
<dbReference type="Proteomes" id="UP000563898">
    <property type="component" value="Unassembled WGS sequence"/>
</dbReference>
<protein>
    <submittedName>
        <fullName evidence="7">CDGSH iron-sulfur domain-containing protein</fullName>
    </submittedName>
</protein>
<keyword evidence="3" id="KW-0408">Iron</keyword>
<keyword evidence="1" id="KW-0001">2Fe-2S</keyword>
<accession>A0A846WWG7</accession>
<dbReference type="Pfam" id="PF09360">
    <property type="entry name" value="zf-CDGSH"/>
    <property type="match status" value="1"/>
</dbReference>
<evidence type="ECO:0000256" key="3">
    <source>
        <dbReference type="ARBA" id="ARBA00023004"/>
    </source>
</evidence>
<dbReference type="SMART" id="SM00704">
    <property type="entry name" value="ZnF_CDGSH"/>
    <property type="match status" value="1"/>
</dbReference>
<evidence type="ECO:0000256" key="5">
    <source>
        <dbReference type="SAM" id="MobiDB-lite"/>
    </source>
</evidence>
<dbReference type="RefSeq" id="WP_006367941.1">
    <property type="nucleotide sequence ID" value="NZ_JAAXPC010000028.1"/>
</dbReference>
<dbReference type="InterPro" id="IPR018967">
    <property type="entry name" value="FeS-contain_CDGSH-typ"/>
</dbReference>
<dbReference type="GO" id="GO:0051537">
    <property type="term" value="F:2 iron, 2 sulfur cluster binding"/>
    <property type="evidence" value="ECO:0007669"/>
    <property type="project" value="UniProtKB-KW"/>
</dbReference>
<organism evidence="7 8">
    <name type="scientific">Gordonia polyisoprenivorans</name>
    <dbReference type="NCBI Taxonomy" id="84595"/>
    <lineage>
        <taxon>Bacteria</taxon>
        <taxon>Bacillati</taxon>
        <taxon>Actinomycetota</taxon>
        <taxon>Actinomycetes</taxon>
        <taxon>Mycobacteriales</taxon>
        <taxon>Gordoniaceae</taxon>
        <taxon>Gordonia</taxon>
    </lineage>
</organism>
<evidence type="ECO:0000256" key="2">
    <source>
        <dbReference type="ARBA" id="ARBA00022723"/>
    </source>
</evidence>
<keyword evidence="2" id="KW-0479">Metal-binding</keyword>
<feature type="region of interest" description="Disordered" evidence="5">
    <location>
        <begin position="1"/>
        <end position="23"/>
    </location>
</feature>
<reference evidence="7 8" key="1">
    <citation type="submission" date="2020-04" db="EMBL/GenBank/DDBJ databases">
        <title>MicrobeNet Type strains.</title>
        <authorList>
            <person name="Nicholson A.C."/>
        </authorList>
    </citation>
    <scope>NUCLEOTIDE SEQUENCE [LARGE SCALE GENOMIC DNA]</scope>
    <source>
        <strain evidence="7 8">ATCC BAA-14</strain>
    </source>
</reference>
<evidence type="ECO:0000313" key="8">
    <source>
        <dbReference type="Proteomes" id="UP000563898"/>
    </source>
</evidence>
<evidence type="ECO:0000313" key="7">
    <source>
        <dbReference type="EMBL" id="NKY05070.1"/>
    </source>
</evidence>
<gene>
    <name evidence="7" type="ORF">HGA05_26275</name>
</gene>
<dbReference type="InterPro" id="IPR042216">
    <property type="entry name" value="MitoNEET_CISD"/>
</dbReference>
<dbReference type="AlphaFoldDB" id="A0A846WWG7"/>
<dbReference type="EMBL" id="JAAXPC010000028">
    <property type="protein sequence ID" value="NKY05070.1"/>
    <property type="molecule type" value="Genomic_DNA"/>
</dbReference>
<evidence type="ECO:0000256" key="1">
    <source>
        <dbReference type="ARBA" id="ARBA00022714"/>
    </source>
</evidence>
<comment type="caution">
    <text evidence="7">The sequence shown here is derived from an EMBL/GenBank/DDBJ whole genome shotgun (WGS) entry which is preliminary data.</text>
</comment>
<name>A0A846WWG7_9ACTN</name>
<sequence length="78" mass="8262">MTTPESGSHPVDRRNPASITVTPAGPLVVRGDVEIVDTEGNPIPRRRATVALCRCGRSGIQPYCDGSHAIGRSPIRGE</sequence>
<dbReference type="GO" id="GO:0046872">
    <property type="term" value="F:metal ion binding"/>
    <property type="evidence" value="ECO:0007669"/>
    <property type="project" value="UniProtKB-KW"/>
</dbReference>
<feature type="domain" description="Iron-binding zinc finger CDGSH type" evidence="6">
    <location>
        <begin position="34"/>
        <end position="74"/>
    </location>
</feature>
<evidence type="ECO:0000259" key="6">
    <source>
        <dbReference type="SMART" id="SM00704"/>
    </source>
</evidence>
<dbReference type="Gene3D" id="3.40.5.90">
    <property type="entry name" value="CDGSH iron-sulfur domain, mitoNEET-type"/>
    <property type="match status" value="1"/>
</dbReference>